<dbReference type="InterPro" id="IPR039425">
    <property type="entry name" value="RNA_pol_sigma-70-like"/>
</dbReference>
<evidence type="ECO:0000256" key="1">
    <source>
        <dbReference type="ARBA" id="ARBA00023015"/>
    </source>
</evidence>
<proteinExistence type="predicted"/>
<dbReference type="RefSeq" id="WP_264513079.1">
    <property type="nucleotide sequence ID" value="NZ_JAPDDR010000004.1"/>
</dbReference>
<accession>A0ABT3G227</accession>
<evidence type="ECO:0000256" key="3">
    <source>
        <dbReference type="ARBA" id="ARBA00023163"/>
    </source>
</evidence>
<dbReference type="EMBL" id="JAPDDR010000004">
    <property type="protein sequence ID" value="MCW1913576.1"/>
    <property type="molecule type" value="Genomic_DNA"/>
</dbReference>
<protein>
    <submittedName>
        <fullName evidence="4">Sigma-70 family RNA polymerase sigma factor</fullName>
    </submittedName>
</protein>
<gene>
    <name evidence="4" type="ORF">OJ996_08320</name>
</gene>
<dbReference type="Gene3D" id="1.10.1740.10">
    <property type="match status" value="1"/>
</dbReference>
<keyword evidence="3" id="KW-0804">Transcription</keyword>
<dbReference type="InterPro" id="IPR013325">
    <property type="entry name" value="RNA_pol_sigma_r2"/>
</dbReference>
<dbReference type="PANTHER" id="PTHR43133:SF51">
    <property type="entry name" value="RNA POLYMERASE SIGMA FACTOR"/>
    <property type="match status" value="1"/>
</dbReference>
<evidence type="ECO:0000313" key="4">
    <source>
        <dbReference type="EMBL" id="MCW1913576.1"/>
    </source>
</evidence>
<evidence type="ECO:0000256" key="2">
    <source>
        <dbReference type="ARBA" id="ARBA00023082"/>
    </source>
</evidence>
<dbReference type="Proteomes" id="UP001165653">
    <property type="component" value="Unassembled WGS sequence"/>
</dbReference>
<keyword evidence="2" id="KW-0731">Sigma factor</keyword>
<dbReference type="PANTHER" id="PTHR43133">
    <property type="entry name" value="RNA POLYMERASE ECF-TYPE SIGMA FACTO"/>
    <property type="match status" value="1"/>
</dbReference>
<evidence type="ECO:0000313" key="5">
    <source>
        <dbReference type="Proteomes" id="UP001165653"/>
    </source>
</evidence>
<dbReference type="SUPFAM" id="SSF88946">
    <property type="entry name" value="Sigma2 domain of RNA polymerase sigma factors"/>
    <property type="match status" value="1"/>
</dbReference>
<organism evidence="4 5">
    <name type="scientific">Luteolibacter rhizosphaerae</name>
    <dbReference type="NCBI Taxonomy" id="2989719"/>
    <lineage>
        <taxon>Bacteria</taxon>
        <taxon>Pseudomonadati</taxon>
        <taxon>Verrucomicrobiota</taxon>
        <taxon>Verrucomicrobiia</taxon>
        <taxon>Verrucomicrobiales</taxon>
        <taxon>Verrucomicrobiaceae</taxon>
        <taxon>Luteolibacter</taxon>
    </lineage>
</organism>
<sequence length="245" mass="27854">MTATHSPLFPVTQWTLLVNGCRAQDPELRRRSLEELCRAYWYPLYVFARRQGVGCEDAEDLTQGFFHYLLEKNLFASASQDLGKLRTFLLTIFQRYIGDVRDRDRALKRGGGQTLISLDLREGEERYANEPADPLTPEALYDRSWAMALLAKSLQELGKAEGLAGREPHFKVLEPFLNASAVAEGSYETAARALGMNQEAVRKAVSRLRRKFRDALREQIAATLHEPDEHQVDEELMALRDALRG</sequence>
<comment type="caution">
    <text evidence="4">The sequence shown here is derived from an EMBL/GenBank/DDBJ whole genome shotgun (WGS) entry which is preliminary data.</text>
</comment>
<keyword evidence="1" id="KW-0805">Transcription regulation</keyword>
<name>A0ABT3G227_9BACT</name>
<reference evidence="4" key="1">
    <citation type="submission" date="2022-10" db="EMBL/GenBank/DDBJ databases">
        <title>Luteolibacter sp. GHJ8, whole genome shotgun sequencing project.</title>
        <authorList>
            <person name="Zhao G."/>
            <person name="Shen L."/>
        </authorList>
    </citation>
    <scope>NUCLEOTIDE SEQUENCE</scope>
    <source>
        <strain evidence="4">GHJ8</strain>
    </source>
</reference>
<keyword evidence="5" id="KW-1185">Reference proteome</keyword>